<keyword evidence="8" id="KW-0472">Membrane</keyword>
<accession>A0A346PS80</accession>
<dbReference type="GO" id="GO:0006508">
    <property type="term" value="P:proteolysis"/>
    <property type="evidence" value="ECO:0007669"/>
    <property type="project" value="UniProtKB-KW"/>
</dbReference>
<evidence type="ECO:0000256" key="5">
    <source>
        <dbReference type="PROSITE-ProRule" id="PRU01240"/>
    </source>
</evidence>
<evidence type="ECO:0000313" key="12">
    <source>
        <dbReference type="Proteomes" id="UP000258613"/>
    </source>
</evidence>
<organism evidence="11 12">
    <name type="scientific">Natrarchaeobaculum sulfurireducens</name>
    <dbReference type="NCBI Taxonomy" id="2044521"/>
    <lineage>
        <taxon>Archaea</taxon>
        <taxon>Methanobacteriati</taxon>
        <taxon>Methanobacteriota</taxon>
        <taxon>Stenosarchaea group</taxon>
        <taxon>Halobacteria</taxon>
        <taxon>Halobacteriales</taxon>
        <taxon>Natrialbaceae</taxon>
        <taxon>Natrarchaeobaculum</taxon>
    </lineage>
</organism>
<gene>
    <name evidence="10" type="ORF">AArc1_1311</name>
    <name evidence="11" type="ORF">AArcMg_2382</name>
</gene>
<keyword evidence="2 5" id="KW-0645">Protease</keyword>
<dbReference type="PANTHER" id="PTHR43806:SF11">
    <property type="entry name" value="CEREVISIN-RELATED"/>
    <property type="match status" value="1"/>
</dbReference>
<dbReference type="InterPro" id="IPR023827">
    <property type="entry name" value="Peptidase_S8_Asp-AS"/>
</dbReference>
<dbReference type="KEGG" id="nan:AArc1_1311"/>
<dbReference type="AlphaFoldDB" id="A0A346PS80"/>
<dbReference type="Gene3D" id="3.40.50.200">
    <property type="entry name" value="Peptidase S8/S53 domain"/>
    <property type="match status" value="1"/>
</dbReference>
<dbReference type="EMBL" id="CP024047">
    <property type="protein sequence ID" value="AXR77649.1"/>
    <property type="molecule type" value="Genomic_DNA"/>
</dbReference>
<evidence type="ECO:0000256" key="8">
    <source>
        <dbReference type="SAM" id="Phobius"/>
    </source>
</evidence>
<dbReference type="InterPro" id="IPR000209">
    <property type="entry name" value="Peptidase_S8/S53_dom"/>
</dbReference>
<feature type="active site" description="Charge relay system" evidence="5">
    <location>
        <position position="249"/>
    </location>
</feature>
<keyword evidence="3 5" id="KW-0378">Hydrolase</keyword>
<feature type="region of interest" description="Disordered" evidence="7">
    <location>
        <begin position="144"/>
        <end position="176"/>
    </location>
</feature>
<dbReference type="InterPro" id="IPR022398">
    <property type="entry name" value="Peptidase_S8_His-AS"/>
</dbReference>
<dbReference type="RefSeq" id="WP_117363801.1">
    <property type="nucleotide sequence ID" value="NZ_CP024047.1"/>
</dbReference>
<keyword evidence="8" id="KW-1133">Transmembrane helix</keyword>
<feature type="active site" description="Charge relay system" evidence="5">
    <location>
        <position position="418"/>
    </location>
</feature>
<reference evidence="11" key="3">
    <citation type="journal article" date="2019" name="Int. J. Syst. Evol. Microbiol.">
        <title>Natronolimnobius sulfurireducens sp. nov. and Halalkaliarchaeum desulfuricum gen. nov., sp. nov., the first sulfur-respiring alkaliphilic haloarchaea from hypersaline alkaline lakes.</title>
        <authorList>
            <person name="Sorokin D.Y."/>
            <person name="Yakimov M."/>
            <person name="Messina E."/>
            <person name="Merkel A.Y."/>
            <person name="Bale N.J."/>
            <person name="Sinninghe Damste J.S."/>
        </authorList>
    </citation>
    <scope>NUCLEOTIDE SEQUENCE</scope>
    <source>
        <strain evidence="11">AArc-Mg</strain>
        <strain evidence="10">AArc1</strain>
    </source>
</reference>
<sequence>MRARGSTARRLSIFVVCLLLVTASAPATVTAGGDDYAAEQAASTVQNLLELDGSTAELDSSELVVRLEEAPLEDVRDTEQALESHAKQTQEPVLEYVEKTPGVDVAEEFWVTNAIVLELEPGTVDEQLLVTLERIDEVEAVHENFDLSMPDPPEPKTPVDPSPAAEDDERPQTTAAIDSVNVPTVWEEYDTRGEGVRVAVLDTGIDANHPDLELYTETPDDPTYPGGWAEFDETGERVTGSTPHDTGRHGTHVSGTVAGGAASGTAVGVAPDAELLHGQVLDDDGGTFAQLVAGIEWALEANADVINLSLGSPGVYDELIEPIQHATESDVVVVAAIGNQGPETTNAPGNVFETISVGAVTNDGTVASFSGGDQLNRSDWDSPPDHWPETYTVPTVVAPGVEITSTVPGGYADKPGTSMATPHVTGIVALVLSAQPDTSPEALSAGLTDTAWKPDGEPLEQDTRYGHGIVNASAVADDLVDRDAEAATETPAVETEADGDGETTDVANDWLMAVGLIIVSLAVVTVLVTIARYRVGRP</sequence>
<keyword evidence="8" id="KW-0812">Transmembrane</keyword>
<proteinExistence type="inferred from homology"/>
<comment type="similarity">
    <text evidence="1 5 6">Belongs to the peptidase S8 family.</text>
</comment>
<evidence type="ECO:0000313" key="10">
    <source>
        <dbReference type="EMBL" id="AXR77649.1"/>
    </source>
</evidence>
<dbReference type="Proteomes" id="UP000258613">
    <property type="component" value="Chromosome"/>
</dbReference>
<accession>A0A346PDQ4</accession>
<evidence type="ECO:0000256" key="3">
    <source>
        <dbReference type="ARBA" id="ARBA00022801"/>
    </source>
</evidence>
<evidence type="ECO:0000313" key="13">
    <source>
        <dbReference type="Proteomes" id="UP000258707"/>
    </source>
</evidence>
<feature type="transmembrane region" description="Helical" evidence="8">
    <location>
        <begin position="510"/>
        <end position="531"/>
    </location>
</feature>
<dbReference type="OrthoDB" id="27270at2157"/>
<dbReference type="PANTHER" id="PTHR43806">
    <property type="entry name" value="PEPTIDASE S8"/>
    <property type="match status" value="1"/>
</dbReference>
<evidence type="ECO:0000259" key="9">
    <source>
        <dbReference type="Pfam" id="PF00082"/>
    </source>
</evidence>
<evidence type="ECO:0000256" key="1">
    <source>
        <dbReference type="ARBA" id="ARBA00011073"/>
    </source>
</evidence>
<dbReference type="PRINTS" id="PR00723">
    <property type="entry name" value="SUBTILISIN"/>
</dbReference>
<dbReference type="InterPro" id="IPR015500">
    <property type="entry name" value="Peptidase_S8_subtilisin-rel"/>
</dbReference>
<dbReference type="PROSITE" id="PS00137">
    <property type="entry name" value="SUBTILASE_HIS"/>
    <property type="match status" value="1"/>
</dbReference>
<evidence type="ECO:0000256" key="7">
    <source>
        <dbReference type="SAM" id="MobiDB-lite"/>
    </source>
</evidence>
<dbReference type="GO" id="GO:0004252">
    <property type="term" value="F:serine-type endopeptidase activity"/>
    <property type="evidence" value="ECO:0007669"/>
    <property type="project" value="UniProtKB-UniRule"/>
</dbReference>
<keyword evidence="4 5" id="KW-0720">Serine protease</keyword>
<evidence type="ECO:0000313" key="11">
    <source>
        <dbReference type="EMBL" id="AXR82375.1"/>
    </source>
</evidence>
<feature type="active site" description="Charge relay system" evidence="5">
    <location>
        <position position="202"/>
    </location>
</feature>
<reference evidence="12" key="2">
    <citation type="submission" date="2018-02" db="EMBL/GenBank/DDBJ databases">
        <title>Phenotypic and genomic properties of facultatively anaerobic sulfur-reducing natronoarchaea from hypersaline soda lakes.</title>
        <authorList>
            <person name="Sorokin D.Y."/>
            <person name="Kublanov I.V."/>
            <person name="Roman P."/>
            <person name="Sinninghe Damste J.S."/>
            <person name="Golyshin P.N."/>
            <person name="Rojo D."/>
            <person name="Ciordia S."/>
            <person name="Mena M.D.C."/>
            <person name="Ferrer M."/>
            <person name="Messina E."/>
            <person name="Smedile F."/>
            <person name="La Spada G."/>
            <person name="La Cono V."/>
            <person name="Yakimov M.M."/>
        </authorList>
    </citation>
    <scope>NUCLEOTIDE SEQUENCE [LARGE SCALE GENOMIC DNA]</scope>
    <source>
        <strain evidence="12">AArc-Mg</strain>
    </source>
</reference>
<keyword evidence="12" id="KW-1185">Reference proteome</keyword>
<dbReference type="PROSITE" id="PS00138">
    <property type="entry name" value="SUBTILASE_SER"/>
    <property type="match status" value="1"/>
</dbReference>
<dbReference type="SUPFAM" id="SSF52743">
    <property type="entry name" value="Subtilisin-like"/>
    <property type="match status" value="1"/>
</dbReference>
<evidence type="ECO:0000256" key="2">
    <source>
        <dbReference type="ARBA" id="ARBA00022670"/>
    </source>
</evidence>
<dbReference type="EMBL" id="CP027033">
    <property type="protein sequence ID" value="AXR82375.1"/>
    <property type="molecule type" value="Genomic_DNA"/>
</dbReference>
<feature type="compositionally biased region" description="Pro residues" evidence="7">
    <location>
        <begin position="150"/>
        <end position="161"/>
    </location>
</feature>
<dbReference type="InterPro" id="IPR023828">
    <property type="entry name" value="Peptidase_S8_Ser-AS"/>
</dbReference>
<dbReference type="Pfam" id="PF00082">
    <property type="entry name" value="Peptidase_S8"/>
    <property type="match status" value="1"/>
</dbReference>
<name>A0A346PS80_9EURY</name>
<reference evidence="13" key="1">
    <citation type="submission" date="2017-10" db="EMBL/GenBank/DDBJ databases">
        <title>Phenotypic and genomic properties of facultatively anaerobic sulfur-reducing natronoarchaea from hypersaline soda lakes.</title>
        <authorList>
            <person name="Sorokin D.Y."/>
            <person name="Kublanov I.V."/>
            <person name="Roman P."/>
            <person name="Sinninghe Damste J.S."/>
            <person name="Golyshin P.N."/>
            <person name="Rojo D."/>
            <person name="Ciordia S."/>
            <person name="Mena Md.C."/>
            <person name="Ferrer M."/>
            <person name="Messina E."/>
            <person name="Smedile F."/>
            <person name="La Spada G."/>
            <person name="La Cono V."/>
            <person name="Yakimov M.M."/>
        </authorList>
    </citation>
    <scope>NUCLEOTIDE SEQUENCE [LARGE SCALE GENOMIC DNA]</scope>
    <source>
        <strain evidence="13">AArc1</strain>
    </source>
</reference>
<evidence type="ECO:0000256" key="6">
    <source>
        <dbReference type="RuleBase" id="RU003355"/>
    </source>
</evidence>
<dbReference type="GeneID" id="37642869"/>
<dbReference type="InterPro" id="IPR036852">
    <property type="entry name" value="Peptidase_S8/S53_dom_sf"/>
</dbReference>
<protein>
    <submittedName>
        <fullName evidence="11">Putative secreted peptidase</fullName>
    </submittedName>
    <submittedName>
        <fullName evidence="10">Subtilisin-like serine protease</fullName>
    </submittedName>
</protein>
<feature type="domain" description="Peptidase S8/S53" evidence="9">
    <location>
        <begin position="193"/>
        <end position="468"/>
    </location>
</feature>
<dbReference type="KEGG" id="nag:AArcMg_2382"/>
<evidence type="ECO:0000256" key="4">
    <source>
        <dbReference type="ARBA" id="ARBA00022825"/>
    </source>
</evidence>
<dbReference type="PROSITE" id="PS00136">
    <property type="entry name" value="SUBTILASE_ASP"/>
    <property type="match status" value="1"/>
</dbReference>
<dbReference type="PROSITE" id="PS51892">
    <property type="entry name" value="SUBTILASE"/>
    <property type="match status" value="1"/>
</dbReference>
<dbReference type="Proteomes" id="UP000258707">
    <property type="component" value="Chromosome"/>
</dbReference>
<dbReference type="InterPro" id="IPR050131">
    <property type="entry name" value="Peptidase_S8_subtilisin-like"/>
</dbReference>